<accession>A0ABR4MXE9</accession>
<organism evidence="2 3">
    <name type="scientific">Polyrhizophydium stewartii</name>
    <dbReference type="NCBI Taxonomy" id="2732419"/>
    <lineage>
        <taxon>Eukaryota</taxon>
        <taxon>Fungi</taxon>
        <taxon>Fungi incertae sedis</taxon>
        <taxon>Chytridiomycota</taxon>
        <taxon>Chytridiomycota incertae sedis</taxon>
        <taxon>Chytridiomycetes</taxon>
        <taxon>Rhizophydiales</taxon>
        <taxon>Rhizophydiales incertae sedis</taxon>
        <taxon>Polyrhizophydium</taxon>
    </lineage>
</organism>
<name>A0ABR4MXE9_9FUNG</name>
<sequence length="469" mass="50955">MAEDGGVNSKGFTGDRQSACHLAYAILWPIVEELMYNNGIHPACSTRLKRTNTETSSVPSPLAFSVDKDPGSSADATASRKRKSLLPPVDWQQTTHVQLITRKKFGQKSVEKARMNSLNFVGSASSKARPRCERDALEGLMRTNAQIDSSLATIAALSRVCLNKKEPLTRLAHRAKLQFTWGELALVYDIQLPYNVGRKRLYAFATEHAHENAVADGEFGLAISSLILHIRDLENMSVKFKTVYLPYLEPHEWDNGIALLTSQDSALARKDVDDFDRFLHLLFIGILETGDEAVTQFIVKEIIKGTTVSVIAPMSLNSDRVSELEDDSSAESSSDSYQSDEDEDTELNVLPSIGVATELAEHNSVAVDVDPNGRAAESEQARHLAEQAAAIASAASAEDGKDVVFDDLTSSPMHSPAQSPAKATQKRSLVQKDKPENTSKKAKKDGSDGTDESALALKANTGTKAAPSE</sequence>
<feature type="region of interest" description="Disordered" evidence="1">
    <location>
        <begin position="321"/>
        <end position="344"/>
    </location>
</feature>
<dbReference type="Proteomes" id="UP001527925">
    <property type="component" value="Unassembled WGS sequence"/>
</dbReference>
<comment type="caution">
    <text evidence="2">The sequence shown here is derived from an EMBL/GenBank/DDBJ whole genome shotgun (WGS) entry which is preliminary data.</text>
</comment>
<proteinExistence type="predicted"/>
<protein>
    <submittedName>
        <fullName evidence="2">Uncharacterized protein</fullName>
    </submittedName>
</protein>
<evidence type="ECO:0000313" key="3">
    <source>
        <dbReference type="Proteomes" id="UP001527925"/>
    </source>
</evidence>
<evidence type="ECO:0000313" key="2">
    <source>
        <dbReference type="EMBL" id="KAL2911948.1"/>
    </source>
</evidence>
<feature type="compositionally biased region" description="Polar residues" evidence="1">
    <location>
        <begin position="408"/>
        <end position="428"/>
    </location>
</feature>
<feature type="region of interest" description="Disordered" evidence="1">
    <location>
        <begin position="49"/>
        <end position="83"/>
    </location>
</feature>
<keyword evidence="3" id="KW-1185">Reference proteome</keyword>
<feature type="compositionally biased region" description="Basic and acidic residues" evidence="1">
    <location>
        <begin position="430"/>
        <end position="447"/>
    </location>
</feature>
<dbReference type="EMBL" id="JADGIZ020000082">
    <property type="protein sequence ID" value="KAL2911948.1"/>
    <property type="molecule type" value="Genomic_DNA"/>
</dbReference>
<reference evidence="2 3" key="1">
    <citation type="submission" date="2023-09" db="EMBL/GenBank/DDBJ databases">
        <title>Pangenome analysis of Batrachochytrium dendrobatidis and related Chytrids.</title>
        <authorList>
            <person name="Yacoub M.N."/>
            <person name="Stajich J.E."/>
            <person name="James T.Y."/>
        </authorList>
    </citation>
    <scope>NUCLEOTIDE SEQUENCE [LARGE SCALE GENOMIC DNA]</scope>
    <source>
        <strain evidence="2 3">JEL0888</strain>
    </source>
</reference>
<gene>
    <name evidence="2" type="ORF">HK105_208558</name>
</gene>
<feature type="region of interest" description="Disordered" evidence="1">
    <location>
        <begin position="403"/>
        <end position="469"/>
    </location>
</feature>
<evidence type="ECO:0000256" key="1">
    <source>
        <dbReference type="SAM" id="MobiDB-lite"/>
    </source>
</evidence>